<comment type="caution">
    <text evidence="1">The sequence shown here is derived from an EMBL/GenBank/DDBJ whole genome shotgun (WGS) entry which is preliminary data.</text>
</comment>
<gene>
    <name evidence="1" type="ORF">J0I24_16025</name>
</gene>
<organism evidence="1 2">
    <name type="scientific">Thiomonas arsenitoxydans (strain DSM 22701 / CIP 110005 / 3As)</name>
    <dbReference type="NCBI Taxonomy" id="426114"/>
    <lineage>
        <taxon>Bacteria</taxon>
        <taxon>Pseudomonadati</taxon>
        <taxon>Pseudomonadota</taxon>
        <taxon>Betaproteobacteria</taxon>
        <taxon>Burkholderiales</taxon>
        <taxon>Thiomonas</taxon>
    </lineage>
</organism>
<sequence>MKNFTQTQIAEAIEKIGGNEIGGEDAARALRDTAGLNAPQIAAALTSEAGLGLEPHRVATALYFSGGLDLSIDEVVAAMNESKCFNIDQLAFAMHSEKGLDLDLDDTAAALLTQFSPAETANALYLLGEGAVPSISSSQIAAAIAAAAAAAD</sequence>
<dbReference type="AlphaFoldDB" id="A0A8I1SYL3"/>
<name>A0A8I1SYL3_THIA3</name>
<reference evidence="1" key="1">
    <citation type="submission" date="2021-02" db="EMBL/GenBank/DDBJ databases">
        <title>Thiocyanate and organic carbon inputs drive convergent selection for specific autotrophic Afipia and Thiobacillus strains within complex microbiomes.</title>
        <authorList>
            <person name="Huddy R.J."/>
            <person name="Sachdeva R."/>
            <person name="Kadzinga F."/>
            <person name="Kantor R.S."/>
            <person name="Harrison S.T.L."/>
            <person name="Banfield J.F."/>
        </authorList>
    </citation>
    <scope>NUCLEOTIDE SEQUENCE</scope>
    <source>
        <strain evidence="1">SCN18_13_7_16_R3_B_64_19</strain>
    </source>
</reference>
<dbReference type="EMBL" id="JAFKMR010000043">
    <property type="protein sequence ID" value="MBN8745779.1"/>
    <property type="molecule type" value="Genomic_DNA"/>
</dbReference>
<evidence type="ECO:0000313" key="1">
    <source>
        <dbReference type="EMBL" id="MBN8745779.1"/>
    </source>
</evidence>
<evidence type="ECO:0000313" key="2">
    <source>
        <dbReference type="Proteomes" id="UP000664800"/>
    </source>
</evidence>
<protein>
    <submittedName>
        <fullName evidence="1">Uncharacterized protein</fullName>
    </submittedName>
</protein>
<proteinExistence type="predicted"/>
<accession>A0A8I1SYL3</accession>
<dbReference type="Proteomes" id="UP000664800">
    <property type="component" value="Unassembled WGS sequence"/>
</dbReference>